<organism evidence="1 2">
    <name type="scientific">Pseudomonas chlororaphis</name>
    <dbReference type="NCBI Taxonomy" id="587753"/>
    <lineage>
        <taxon>Bacteria</taxon>
        <taxon>Pseudomonadati</taxon>
        <taxon>Pseudomonadota</taxon>
        <taxon>Gammaproteobacteria</taxon>
        <taxon>Pseudomonadales</taxon>
        <taxon>Pseudomonadaceae</taxon>
        <taxon>Pseudomonas</taxon>
    </lineage>
</organism>
<dbReference type="AlphaFoldDB" id="A0AB34C204"/>
<gene>
    <name evidence="1" type="ORF">F2A38_19445</name>
</gene>
<accession>A0AB34C204</accession>
<sequence length="182" mass="20168">MSLDKSKLQKLLWAEAASYRTDCADWKRNTEALQEFLGSKTVEEVALELLAENGRLEVERDSSKTLLRDAIALEDQLKAENESLTAKIECFDEGMRAIASSLGASGYNAEHLSAADLVEKVRWGVDHLCDVHERRLGEAKAESEALRTALGNLLLLYIDDEGCQLLPEYIAGRAAMGKEEQP</sequence>
<comment type="caution">
    <text evidence="1">The sequence shown here is derived from an EMBL/GenBank/DDBJ whole genome shotgun (WGS) entry which is preliminary data.</text>
</comment>
<evidence type="ECO:0000313" key="1">
    <source>
        <dbReference type="EMBL" id="KAA5840207.1"/>
    </source>
</evidence>
<dbReference type="EMBL" id="VWPC01000019">
    <property type="protein sequence ID" value="KAA5840207.1"/>
    <property type="molecule type" value="Genomic_DNA"/>
</dbReference>
<evidence type="ECO:0008006" key="3">
    <source>
        <dbReference type="Google" id="ProtNLM"/>
    </source>
</evidence>
<dbReference type="Proteomes" id="UP000323924">
    <property type="component" value="Unassembled WGS sequence"/>
</dbReference>
<evidence type="ECO:0000313" key="2">
    <source>
        <dbReference type="Proteomes" id="UP000323924"/>
    </source>
</evidence>
<name>A0AB34C204_9PSED</name>
<protein>
    <recommendedName>
        <fullName evidence="3">Phage protein</fullName>
    </recommendedName>
</protein>
<reference evidence="1 2" key="1">
    <citation type="submission" date="2019-09" db="EMBL/GenBank/DDBJ databases">
        <authorList>
            <person name="Vacheron J."/>
            <person name="Dubost A."/>
            <person name="Prigent-Combaret C."/>
            <person name="Muller D."/>
        </authorList>
    </citation>
    <scope>NUCLEOTIDE SEQUENCE [LARGE SCALE GENOMIC DNA]</scope>
    <source>
        <strain evidence="1 2">JV497</strain>
    </source>
</reference>
<proteinExistence type="predicted"/>
<dbReference type="RefSeq" id="WP_150052253.1">
    <property type="nucleotide sequence ID" value="NZ_VWPC01000019.1"/>
</dbReference>